<keyword evidence="8" id="KW-0406">Ion transport</keyword>
<dbReference type="Proteomes" id="UP001562354">
    <property type="component" value="Unassembled WGS sequence"/>
</dbReference>
<dbReference type="SUPFAM" id="SSF52343">
    <property type="entry name" value="Ferredoxin reductase-like, C-terminal NADP-linked domain"/>
    <property type="match status" value="1"/>
</dbReference>
<comment type="subcellular location">
    <subcellularLocation>
        <location evidence="1">Membrane</location>
        <topology evidence="1">Multi-pass membrane protein</topology>
    </subcellularLocation>
</comment>
<feature type="domain" description="FAD-binding FR-type" evidence="12">
    <location>
        <begin position="293"/>
        <end position="468"/>
    </location>
</feature>
<dbReference type="Pfam" id="PF01794">
    <property type="entry name" value="Ferric_reduct"/>
    <property type="match status" value="1"/>
</dbReference>
<keyword evidence="9 11" id="KW-0472">Membrane</keyword>
<reference evidence="13 14" key="1">
    <citation type="submission" date="2024-07" db="EMBL/GenBank/DDBJ databases">
        <title>Draft sequence of the Neodothiora populina.</title>
        <authorList>
            <person name="Drown D.D."/>
            <person name="Schuette U.S."/>
            <person name="Buechlein A.B."/>
            <person name="Rusch D.R."/>
            <person name="Winton L.W."/>
            <person name="Adams G.A."/>
        </authorList>
    </citation>
    <scope>NUCLEOTIDE SEQUENCE [LARGE SCALE GENOMIC DNA]</scope>
    <source>
        <strain evidence="13 14">CPC 39397</strain>
    </source>
</reference>
<feature type="transmembrane region" description="Helical" evidence="11">
    <location>
        <begin position="162"/>
        <end position="187"/>
    </location>
</feature>
<dbReference type="PROSITE" id="PS51384">
    <property type="entry name" value="FAD_FR"/>
    <property type="match status" value="1"/>
</dbReference>
<evidence type="ECO:0000256" key="4">
    <source>
        <dbReference type="ARBA" id="ARBA00022692"/>
    </source>
</evidence>
<evidence type="ECO:0000256" key="5">
    <source>
        <dbReference type="ARBA" id="ARBA00022982"/>
    </source>
</evidence>
<evidence type="ECO:0000256" key="2">
    <source>
        <dbReference type="ARBA" id="ARBA00006278"/>
    </source>
</evidence>
<dbReference type="InterPro" id="IPR039261">
    <property type="entry name" value="FNR_nucleotide-bd"/>
</dbReference>
<dbReference type="InterPro" id="IPR013112">
    <property type="entry name" value="FAD-bd_8"/>
</dbReference>
<protein>
    <recommendedName>
        <fullName evidence="12">FAD-binding FR-type domain-containing protein</fullName>
    </recommendedName>
</protein>
<dbReference type="InterPro" id="IPR017927">
    <property type="entry name" value="FAD-bd_FR_type"/>
</dbReference>
<evidence type="ECO:0000256" key="10">
    <source>
        <dbReference type="SAM" id="MobiDB-lite"/>
    </source>
</evidence>
<evidence type="ECO:0000259" key="12">
    <source>
        <dbReference type="PROSITE" id="PS51384"/>
    </source>
</evidence>
<evidence type="ECO:0000256" key="1">
    <source>
        <dbReference type="ARBA" id="ARBA00004141"/>
    </source>
</evidence>
<sequence length="612" mass="68063">MDVVTIASVDTSGFGTQDAAESERRAKVVQGVLFSRRFIVTYNVVLCLILLCLTAVHWGRRVSHTRNLATEQNGSKISDVGDTNAVAISAPTSSGSSSSSSTLTSPTQAERRKDEDETSPLINTAPRQRSRSLALMLRSWMMYQPPNIPVINKTLPSNATSVAVLLFIGLNIFYLLFRVPLVISFAFVLADRAGLLFVANLPLLYLCAAKNQPIKWLTGHSYERLNIIHRRLGEWMCFVALVHAAGMVTTWYTLLSEHVSFWRFLAIPLVWLGIGAFIAYEALYLTSLGSLRQRFYELFLALHVFLQVAALGFLFFHHPATRLYVGIALGIFAIDRVVCRLGLKTRTMVADLSIMEDGETVLLSSDWSITKQISWWRRRFDIRNGWQPSEHVFLTVPALSRKHIIQAHPFTIASAAPETSSGEQSTHAWLNFVIRAHDGFSREFLRYAQSHRSADVRVDGPYGSLHALEMLRASEHAAVVAGGTGIAVAYPLLWDLLFNHHTKSSNSPRRVTLIWIVHDATHVDWIGQERLDELKHQGLAVVIPPPTRKAGQPDVEALLQALLTTTDCQTSASKVGVVVSGPDSMNRTARNACARLAWQGLDVNVSVEKYGW</sequence>
<feature type="transmembrane region" description="Helical" evidence="11">
    <location>
        <begin position="295"/>
        <end position="317"/>
    </location>
</feature>
<feature type="transmembrane region" description="Helical" evidence="11">
    <location>
        <begin position="39"/>
        <end position="58"/>
    </location>
</feature>
<feature type="transmembrane region" description="Helical" evidence="11">
    <location>
        <begin position="232"/>
        <end position="255"/>
    </location>
</feature>
<evidence type="ECO:0000256" key="9">
    <source>
        <dbReference type="ARBA" id="ARBA00023136"/>
    </source>
</evidence>
<dbReference type="SFLD" id="SFLDS00052">
    <property type="entry name" value="Ferric_Reductase_Domain"/>
    <property type="match status" value="1"/>
</dbReference>
<keyword evidence="4 11" id="KW-0812">Transmembrane</keyword>
<dbReference type="CDD" id="cd06186">
    <property type="entry name" value="NOX_Duox_like_FAD_NADP"/>
    <property type="match status" value="1"/>
</dbReference>
<feature type="transmembrane region" description="Helical" evidence="11">
    <location>
        <begin position="261"/>
        <end position="283"/>
    </location>
</feature>
<dbReference type="Pfam" id="PF08022">
    <property type="entry name" value="FAD_binding_8"/>
    <property type="match status" value="1"/>
</dbReference>
<evidence type="ECO:0000256" key="8">
    <source>
        <dbReference type="ARBA" id="ARBA00023065"/>
    </source>
</evidence>
<dbReference type="InterPro" id="IPR051410">
    <property type="entry name" value="Ferric/Cupric_Reductase"/>
</dbReference>
<name>A0ABR3P7J4_9PEZI</name>
<keyword evidence="7" id="KW-0560">Oxidoreductase</keyword>
<evidence type="ECO:0000313" key="13">
    <source>
        <dbReference type="EMBL" id="KAL1301686.1"/>
    </source>
</evidence>
<evidence type="ECO:0000256" key="3">
    <source>
        <dbReference type="ARBA" id="ARBA00022448"/>
    </source>
</evidence>
<feature type="region of interest" description="Disordered" evidence="10">
    <location>
        <begin position="90"/>
        <end position="129"/>
    </location>
</feature>
<gene>
    <name evidence="13" type="ORF">AAFC00_005901</name>
</gene>
<evidence type="ECO:0000313" key="14">
    <source>
        <dbReference type="Proteomes" id="UP001562354"/>
    </source>
</evidence>
<dbReference type="PANTHER" id="PTHR32361:SF28">
    <property type="entry name" value="FRP1P"/>
    <property type="match status" value="1"/>
</dbReference>
<dbReference type="EMBL" id="JBFMKM010000013">
    <property type="protein sequence ID" value="KAL1301686.1"/>
    <property type="molecule type" value="Genomic_DNA"/>
</dbReference>
<keyword evidence="14" id="KW-1185">Reference proteome</keyword>
<organism evidence="13 14">
    <name type="scientific">Neodothiora populina</name>
    <dbReference type="NCBI Taxonomy" id="2781224"/>
    <lineage>
        <taxon>Eukaryota</taxon>
        <taxon>Fungi</taxon>
        <taxon>Dikarya</taxon>
        <taxon>Ascomycota</taxon>
        <taxon>Pezizomycotina</taxon>
        <taxon>Dothideomycetes</taxon>
        <taxon>Dothideomycetidae</taxon>
        <taxon>Dothideales</taxon>
        <taxon>Dothioraceae</taxon>
        <taxon>Neodothiora</taxon>
    </lineage>
</organism>
<comment type="similarity">
    <text evidence="2">Belongs to the ferric reductase (FRE) family.</text>
</comment>
<feature type="transmembrane region" description="Helical" evidence="11">
    <location>
        <begin position="193"/>
        <end position="211"/>
    </location>
</feature>
<evidence type="ECO:0000256" key="6">
    <source>
        <dbReference type="ARBA" id="ARBA00022989"/>
    </source>
</evidence>
<dbReference type="RefSeq" id="XP_069197962.1">
    <property type="nucleotide sequence ID" value="XM_069345761.1"/>
</dbReference>
<keyword evidence="3" id="KW-0813">Transport</keyword>
<accession>A0ABR3P7J4</accession>
<dbReference type="SFLD" id="SFLDG01168">
    <property type="entry name" value="Ferric_reductase_subgroup_(FRE"/>
    <property type="match status" value="1"/>
</dbReference>
<comment type="caution">
    <text evidence="13">The sequence shown here is derived from an EMBL/GenBank/DDBJ whole genome shotgun (WGS) entry which is preliminary data.</text>
</comment>
<dbReference type="InterPro" id="IPR013130">
    <property type="entry name" value="Fe3_Rdtase_TM_dom"/>
</dbReference>
<dbReference type="GeneID" id="95979600"/>
<keyword evidence="5" id="KW-0249">Electron transport</keyword>
<dbReference type="Pfam" id="PF08030">
    <property type="entry name" value="NAD_binding_6"/>
    <property type="match status" value="1"/>
</dbReference>
<proteinExistence type="inferred from homology"/>
<evidence type="ECO:0000256" key="11">
    <source>
        <dbReference type="SAM" id="Phobius"/>
    </source>
</evidence>
<dbReference type="InterPro" id="IPR013121">
    <property type="entry name" value="Fe_red_NAD-bd_6"/>
</dbReference>
<feature type="compositionally biased region" description="Low complexity" evidence="10">
    <location>
        <begin position="90"/>
        <end position="107"/>
    </location>
</feature>
<dbReference type="PANTHER" id="PTHR32361">
    <property type="entry name" value="FERRIC/CUPRIC REDUCTASE TRANSMEMBRANE COMPONENT"/>
    <property type="match status" value="1"/>
</dbReference>
<evidence type="ECO:0000256" key="7">
    <source>
        <dbReference type="ARBA" id="ARBA00023002"/>
    </source>
</evidence>
<keyword evidence="6 11" id="KW-1133">Transmembrane helix</keyword>
<dbReference type="Gene3D" id="3.40.50.80">
    <property type="entry name" value="Nucleotide-binding domain of ferredoxin-NADP reductase (FNR) module"/>
    <property type="match status" value="1"/>
</dbReference>